<keyword evidence="3" id="KW-1185">Reference proteome</keyword>
<accession>E4XT49</accession>
<evidence type="ECO:0000256" key="1">
    <source>
        <dbReference type="SAM" id="MobiDB-lite"/>
    </source>
</evidence>
<dbReference type="InParanoid" id="E4XT49"/>
<dbReference type="AlphaFoldDB" id="E4XT49"/>
<evidence type="ECO:0000313" key="2">
    <source>
        <dbReference type="EMBL" id="CBY12911.1"/>
    </source>
</evidence>
<protein>
    <submittedName>
        <fullName evidence="2">Uncharacterized protein</fullName>
    </submittedName>
</protein>
<reference evidence="2" key="1">
    <citation type="journal article" date="2010" name="Science">
        <title>Plasticity of animal genome architecture unmasked by rapid evolution of a pelagic tunicate.</title>
        <authorList>
            <person name="Denoeud F."/>
            <person name="Henriet S."/>
            <person name="Mungpakdee S."/>
            <person name="Aury J.M."/>
            <person name="Da Silva C."/>
            <person name="Brinkmann H."/>
            <person name="Mikhaleva J."/>
            <person name="Olsen L.C."/>
            <person name="Jubin C."/>
            <person name="Canestro C."/>
            <person name="Bouquet J.M."/>
            <person name="Danks G."/>
            <person name="Poulain J."/>
            <person name="Campsteijn C."/>
            <person name="Adamski M."/>
            <person name="Cross I."/>
            <person name="Yadetie F."/>
            <person name="Muffato M."/>
            <person name="Louis A."/>
            <person name="Butcher S."/>
            <person name="Tsagkogeorga G."/>
            <person name="Konrad A."/>
            <person name="Singh S."/>
            <person name="Jensen M.F."/>
            <person name="Cong E.H."/>
            <person name="Eikeseth-Otteraa H."/>
            <person name="Noel B."/>
            <person name="Anthouard V."/>
            <person name="Porcel B.M."/>
            <person name="Kachouri-Lafond R."/>
            <person name="Nishino A."/>
            <person name="Ugolini M."/>
            <person name="Chourrout P."/>
            <person name="Nishida H."/>
            <person name="Aasland R."/>
            <person name="Huzurbazar S."/>
            <person name="Westhof E."/>
            <person name="Delsuc F."/>
            <person name="Lehrach H."/>
            <person name="Reinhardt R."/>
            <person name="Weissenbach J."/>
            <person name="Roy S.W."/>
            <person name="Artiguenave F."/>
            <person name="Postlethwait J.H."/>
            <person name="Manak J.R."/>
            <person name="Thompson E.M."/>
            <person name="Jaillon O."/>
            <person name="Du Pasquier L."/>
            <person name="Boudinot P."/>
            <person name="Liberles D.A."/>
            <person name="Volff J.N."/>
            <person name="Philippe H."/>
            <person name="Lenhard B."/>
            <person name="Roest Crollius H."/>
            <person name="Wincker P."/>
            <person name="Chourrout D."/>
        </authorList>
    </citation>
    <scope>NUCLEOTIDE SEQUENCE [LARGE SCALE GENOMIC DNA]</scope>
</reference>
<name>E4XT49_OIKDI</name>
<feature type="region of interest" description="Disordered" evidence="1">
    <location>
        <begin position="77"/>
        <end position="123"/>
    </location>
</feature>
<feature type="compositionally biased region" description="Acidic residues" evidence="1">
    <location>
        <begin position="77"/>
        <end position="88"/>
    </location>
</feature>
<dbReference type="Proteomes" id="UP000001307">
    <property type="component" value="Unassembled WGS sequence"/>
</dbReference>
<gene>
    <name evidence="2" type="ORF">GSOID_T00002977001</name>
</gene>
<feature type="compositionally biased region" description="Polar residues" evidence="1">
    <location>
        <begin position="113"/>
        <end position="123"/>
    </location>
</feature>
<proteinExistence type="predicted"/>
<dbReference type="EMBL" id="FN653147">
    <property type="protein sequence ID" value="CBY12911.1"/>
    <property type="molecule type" value="Genomic_DNA"/>
</dbReference>
<organism evidence="2">
    <name type="scientific">Oikopleura dioica</name>
    <name type="common">Tunicate</name>
    <dbReference type="NCBI Taxonomy" id="34765"/>
    <lineage>
        <taxon>Eukaryota</taxon>
        <taxon>Metazoa</taxon>
        <taxon>Chordata</taxon>
        <taxon>Tunicata</taxon>
        <taxon>Appendicularia</taxon>
        <taxon>Copelata</taxon>
        <taxon>Oikopleuridae</taxon>
        <taxon>Oikopleura</taxon>
    </lineage>
</organism>
<sequence length="123" mass="14390">MAAKREHKQDPDENSRDIRGWRKIIMQVEIHAECLKCEKIFQRVMGKSPNFLSQPCPHCYNNVPATIKNLRHRAKIEEEEIESDEDDLMPPPPPPLEIVELDYDSDDHDNTKKTTTLRKNVQN</sequence>
<evidence type="ECO:0000313" key="3">
    <source>
        <dbReference type="Proteomes" id="UP000001307"/>
    </source>
</evidence>